<evidence type="ECO:0000256" key="3">
    <source>
        <dbReference type="ARBA" id="ARBA00022989"/>
    </source>
</evidence>
<keyword evidence="6 7" id="KW-0961">Cell wall biogenesis/degradation</keyword>
<sequence>MKKTAALLLVLLTLLGAGYLWTLPSHNEQAVRVDIRPGASLTAMAQRWQADGWLPSALLLKVQARLLGKQQVLRVGEFDIPPRLTGPQLLAFLAEARPVSYRLSFIEGTTLREAIQTLQQAPRLKQDVAPLTRNQIARVLGIHGNPEGWLYPDTYIYHSGESVSRILKQAHQRMQDNLQQAWQQRQHKLPYQTPYEALIMASIVEKETGVGHERPKIAGVFVRRLERNMRMETDPTVIYGLGDSFDGNLRKKHLRDRSNRYNTYRHKGLPPSPIAFAGRAAIDAALHPQDGEELYFVAKGDGSHYFSSTLKEHNKAVRQYQINRRKETYRSAPPEN</sequence>
<keyword evidence="7" id="KW-0997">Cell inner membrane</keyword>
<dbReference type="InterPro" id="IPR003770">
    <property type="entry name" value="MLTG-like"/>
</dbReference>
<name>A0ABV7VT78_9GAMM</name>
<dbReference type="PANTHER" id="PTHR30518:SF2">
    <property type="entry name" value="ENDOLYTIC MUREIN TRANSGLYCOSYLASE"/>
    <property type="match status" value="1"/>
</dbReference>
<dbReference type="Gene3D" id="3.30.1490.480">
    <property type="entry name" value="Endolytic murein transglycosylase"/>
    <property type="match status" value="1"/>
</dbReference>
<dbReference type="RefSeq" id="WP_376865901.1">
    <property type="nucleotide sequence ID" value="NZ_JBHRYB010000005.1"/>
</dbReference>
<dbReference type="EC" id="4.2.2.29" evidence="7"/>
<evidence type="ECO:0000256" key="5">
    <source>
        <dbReference type="ARBA" id="ARBA00023239"/>
    </source>
</evidence>
<keyword evidence="2 7" id="KW-0812">Transmembrane</keyword>
<evidence type="ECO:0000256" key="4">
    <source>
        <dbReference type="ARBA" id="ARBA00023136"/>
    </source>
</evidence>
<dbReference type="Gene3D" id="3.30.160.60">
    <property type="entry name" value="Classic Zinc Finger"/>
    <property type="match status" value="1"/>
</dbReference>
<dbReference type="NCBIfam" id="TIGR00247">
    <property type="entry name" value="endolytic transglycosylase MltG"/>
    <property type="match status" value="1"/>
</dbReference>
<accession>A0ABV7VT78</accession>
<keyword evidence="9" id="KW-1185">Reference proteome</keyword>
<comment type="catalytic activity">
    <reaction evidence="7">
        <text>a peptidoglycan chain = a peptidoglycan chain with N-acetyl-1,6-anhydromuramyl-[peptide] at the reducing end + a peptidoglycan chain with N-acetylglucosamine at the non-reducing end.</text>
        <dbReference type="EC" id="4.2.2.29"/>
    </reaction>
</comment>
<keyword evidence="1 7" id="KW-1003">Cell membrane</keyword>
<dbReference type="Proteomes" id="UP001595722">
    <property type="component" value="Unassembled WGS sequence"/>
</dbReference>
<dbReference type="CDD" id="cd08010">
    <property type="entry name" value="MltG_like"/>
    <property type="match status" value="1"/>
</dbReference>
<comment type="similarity">
    <text evidence="7">Belongs to the transglycosylase MltG family.</text>
</comment>
<feature type="site" description="Important for catalytic activity" evidence="7">
    <location>
        <position position="207"/>
    </location>
</feature>
<comment type="function">
    <text evidence="7">Functions as a peptidoglycan terminase that cleaves nascent peptidoglycan strands endolytically to terminate their elongation.</text>
</comment>
<keyword evidence="5 7" id="KW-0456">Lyase</keyword>
<dbReference type="HAMAP" id="MF_02065">
    <property type="entry name" value="MltG"/>
    <property type="match status" value="1"/>
</dbReference>
<dbReference type="EMBL" id="JBHRYB010000005">
    <property type="protein sequence ID" value="MFC3680062.1"/>
    <property type="molecule type" value="Genomic_DNA"/>
</dbReference>
<keyword evidence="4 7" id="KW-0472">Membrane</keyword>
<dbReference type="PANTHER" id="PTHR30518">
    <property type="entry name" value="ENDOLYTIC MUREIN TRANSGLYCOSYLASE"/>
    <property type="match status" value="1"/>
</dbReference>
<evidence type="ECO:0000256" key="2">
    <source>
        <dbReference type="ARBA" id="ARBA00022692"/>
    </source>
</evidence>
<organism evidence="8 9">
    <name type="scientific">Bacterioplanoides pacificum</name>
    <dbReference type="NCBI Taxonomy" id="1171596"/>
    <lineage>
        <taxon>Bacteria</taxon>
        <taxon>Pseudomonadati</taxon>
        <taxon>Pseudomonadota</taxon>
        <taxon>Gammaproteobacteria</taxon>
        <taxon>Oceanospirillales</taxon>
        <taxon>Oceanospirillaceae</taxon>
        <taxon>Bacterioplanoides</taxon>
    </lineage>
</organism>
<proteinExistence type="inferred from homology"/>
<evidence type="ECO:0000256" key="6">
    <source>
        <dbReference type="ARBA" id="ARBA00023316"/>
    </source>
</evidence>
<evidence type="ECO:0000313" key="9">
    <source>
        <dbReference type="Proteomes" id="UP001595722"/>
    </source>
</evidence>
<keyword evidence="3 7" id="KW-1133">Transmembrane helix</keyword>
<evidence type="ECO:0000256" key="1">
    <source>
        <dbReference type="ARBA" id="ARBA00022475"/>
    </source>
</evidence>
<dbReference type="Pfam" id="PF02618">
    <property type="entry name" value="YceG"/>
    <property type="match status" value="1"/>
</dbReference>
<comment type="caution">
    <text evidence="8">The sequence shown here is derived from an EMBL/GenBank/DDBJ whole genome shotgun (WGS) entry which is preliminary data.</text>
</comment>
<protein>
    <recommendedName>
        <fullName evidence="7">Endolytic murein transglycosylase</fullName>
        <ecNumber evidence="7">4.2.2.29</ecNumber>
    </recommendedName>
    <alternativeName>
        <fullName evidence="7">Peptidoglycan lytic transglycosylase</fullName>
    </alternativeName>
    <alternativeName>
        <fullName evidence="7">Peptidoglycan polymerization terminase</fullName>
    </alternativeName>
</protein>
<reference evidence="9" key="1">
    <citation type="journal article" date="2019" name="Int. J. Syst. Evol. Microbiol.">
        <title>The Global Catalogue of Microorganisms (GCM) 10K type strain sequencing project: providing services to taxonomists for standard genome sequencing and annotation.</title>
        <authorList>
            <consortium name="The Broad Institute Genomics Platform"/>
            <consortium name="The Broad Institute Genome Sequencing Center for Infectious Disease"/>
            <person name="Wu L."/>
            <person name="Ma J."/>
        </authorList>
    </citation>
    <scope>NUCLEOTIDE SEQUENCE [LARGE SCALE GENOMIC DNA]</scope>
    <source>
        <strain evidence="9">KCTC 42424</strain>
    </source>
</reference>
<evidence type="ECO:0000313" key="8">
    <source>
        <dbReference type="EMBL" id="MFC3680062.1"/>
    </source>
</evidence>
<evidence type="ECO:0000256" key="7">
    <source>
        <dbReference type="HAMAP-Rule" id="MF_02065"/>
    </source>
</evidence>
<gene>
    <name evidence="7 8" type="primary">mltG</name>
    <name evidence="8" type="ORF">ACFOMG_08050</name>
</gene>